<feature type="signal peptide" evidence="1">
    <location>
        <begin position="1"/>
        <end position="20"/>
    </location>
</feature>
<dbReference type="EMBL" id="LRBS01000101">
    <property type="protein sequence ID" value="OII73547.1"/>
    <property type="molecule type" value="Genomic_DNA"/>
</dbReference>
<organism evidence="2 3">
    <name type="scientific">Cryptosporidium andersoni</name>
    <dbReference type="NCBI Taxonomy" id="117008"/>
    <lineage>
        <taxon>Eukaryota</taxon>
        <taxon>Sar</taxon>
        <taxon>Alveolata</taxon>
        <taxon>Apicomplexa</taxon>
        <taxon>Conoidasida</taxon>
        <taxon>Coccidia</taxon>
        <taxon>Eucoccidiorida</taxon>
        <taxon>Eimeriorina</taxon>
        <taxon>Cryptosporidiidae</taxon>
        <taxon>Cryptosporidium</taxon>
    </lineage>
</organism>
<proteinExistence type="predicted"/>
<accession>A0A1J4MJA7</accession>
<dbReference type="RefSeq" id="XP_067067203.1">
    <property type="nucleotide sequence ID" value="XM_067212064.1"/>
</dbReference>
<gene>
    <name evidence="2" type="ORF">cand_018300</name>
</gene>
<feature type="chain" id="PRO_5009630299" evidence="1">
    <location>
        <begin position="21"/>
        <end position="234"/>
    </location>
</feature>
<dbReference type="VEuPathDB" id="CryptoDB:cand_018300"/>
<protein>
    <submittedName>
        <fullName evidence="2">Uncharacterized protein</fullName>
    </submittedName>
</protein>
<evidence type="ECO:0000256" key="1">
    <source>
        <dbReference type="SAM" id="SignalP"/>
    </source>
</evidence>
<comment type="caution">
    <text evidence="2">The sequence shown here is derived from an EMBL/GenBank/DDBJ whole genome shotgun (WGS) entry which is preliminary data.</text>
</comment>
<dbReference type="Proteomes" id="UP000186804">
    <property type="component" value="Unassembled WGS sequence"/>
</dbReference>
<name>A0A1J4MJA7_9CRYT</name>
<dbReference type="GeneID" id="92366015"/>
<keyword evidence="3" id="KW-1185">Reference proteome</keyword>
<evidence type="ECO:0000313" key="3">
    <source>
        <dbReference type="Proteomes" id="UP000186804"/>
    </source>
</evidence>
<evidence type="ECO:0000313" key="2">
    <source>
        <dbReference type="EMBL" id="OII73547.1"/>
    </source>
</evidence>
<reference evidence="2 3" key="1">
    <citation type="submission" date="2016-10" db="EMBL/GenBank/DDBJ databases">
        <title>Reductive evolution of mitochondrial metabolism and differential evolution of invasion-related proteins in Cryptosporidium.</title>
        <authorList>
            <person name="Liu S."/>
            <person name="Roellig D.M."/>
            <person name="Guo Y."/>
            <person name="Li N."/>
            <person name="Frace M.A."/>
            <person name="Tang K."/>
            <person name="Zhang L."/>
            <person name="Feng Y."/>
            <person name="Xiao L."/>
        </authorList>
    </citation>
    <scope>NUCLEOTIDE SEQUENCE [LARGE SCALE GENOMIC DNA]</scope>
    <source>
        <strain evidence="2">30847</strain>
    </source>
</reference>
<sequence>MNLQLTALILFLTTFYLSKAKFGYIDNEVHSDHLLNSSRFDESYILQDSNEYQRIIDYNNNTNLNRTNKPKNIEKFWNSALSPIKKKKTGHYITRTNLFTCETYIDERKNNIEQNYENKNTIINQSGLSKYSTKQNFKLENYKKENIKSINNPKFVSWKCYTNTDIYWIPNEKVLKRKFTSLTDELGVVYSVPYLTKSLLSLCSGGYTEFIGSGKLPSNFTFVKIHDCISLVMQ</sequence>
<keyword evidence="1" id="KW-0732">Signal</keyword>
<dbReference type="OrthoDB" id="10370719at2759"/>
<dbReference type="AlphaFoldDB" id="A0A1J4MJA7"/>